<keyword evidence="2" id="KW-1185">Reference proteome</keyword>
<sequence>MVIVAYDVRGVIVFHFVPHGTTVTARYYSDFLLRQARRGVRILWTVQDHIKQSVYGSYSDVEDGKNWSIYHTLPTFPPVTLVSFKRLRNQYMEGGLQHERTLLILCANRRPDSHMVRQMLRLMVFSTSYIVGSAW</sequence>
<evidence type="ECO:0000313" key="1">
    <source>
        <dbReference type="EMBL" id="GFQ94772.1"/>
    </source>
</evidence>
<accession>A0A8X6IHV5</accession>
<reference evidence="1" key="1">
    <citation type="submission" date="2020-07" db="EMBL/GenBank/DDBJ databases">
        <title>Multicomponent nature underlies the extraordinary mechanical properties of spider dragline silk.</title>
        <authorList>
            <person name="Kono N."/>
            <person name="Nakamura H."/>
            <person name="Mori M."/>
            <person name="Yoshida Y."/>
            <person name="Ohtoshi R."/>
            <person name="Malay A.D."/>
            <person name="Moran D.A.P."/>
            <person name="Tomita M."/>
            <person name="Numata K."/>
            <person name="Arakawa K."/>
        </authorList>
    </citation>
    <scope>NUCLEOTIDE SEQUENCE</scope>
</reference>
<protein>
    <submittedName>
        <fullName evidence="1">Uncharacterized protein</fullName>
    </submittedName>
</protein>
<dbReference type="AlphaFoldDB" id="A0A8X6IHV5"/>
<dbReference type="EMBL" id="BMAO01034217">
    <property type="protein sequence ID" value="GFQ94772.1"/>
    <property type="molecule type" value="Genomic_DNA"/>
</dbReference>
<dbReference type="Proteomes" id="UP000887116">
    <property type="component" value="Unassembled WGS sequence"/>
</dbReference>
<comment type="caution">
    <text evidence="1">The sequence shown here is derived from an EMBL/GenBank/DDBJ whole genome shotgun (WGS) entry which is preliminary data.</text>
</comment>
<organism evidence="1 2">
    <name type="scientific">Trichonephila clavata</name>
    <name type="common">Joro spider</name>
    <name type="synonym">Nephila clavata</name>
    <dbReference type="NCBI Taxonomy" id="2740835"/>
    <lineage>
        <taxon>Eukaryota</taxon>
        <taxon>Metazoa</taxon>
        <taxon>Ecdysozoa</taxon>
        <taxon>Arthropoda</taxon>
        <taxon>Chelicerata</taxon>
        <taxon>Arachnida</taxon>
        <taxon>Araneae</taxon>
        <taxon>Araneomorphae</taxon>
        <taxon>Entelegynae</taxon>
        <taxon>Araneoidea</taxon>
        <taxon>Nephilidae</taxon>
        <taxon>Trichonephila</taxon>
    </lineage>
</organism>
<dbReference type="OrthoDB" id="8190404at2759"/>
<proteinExistence type="predicted"/>
<evidence type="ECO:0000313" key="2">
    <source>
        <dbReference type="Proteomes" id="UP000887116"/>
    </source>
</evidence>
<gene>
    <name evidence="1" type="primary">NCL1_45136</name>
    <name evidence="1" type="ORF">TNCT_594521</name>
</gene>
<name>A0A8X6IHV5_TRICU</name>